<evidence type="ECO:0000256" key="1">
    <source>
        <dbReference type="ARBA" id="ARBA00022741"/>
    </source>
</evidence>
<dbReference type="InterPro" id="IPR004881">
    <property type="entry name" value="Ribosome_biogen_GTPase_RsgA"/>
</dbReference>
<keyword evidence="1 3" id="KW-0547">Nucleotide-binding</keyword>
<dbReference type="HAMAP" id="MF_01820">
    <property type="entry name" value="GTPase_RsgA"/>
    <property type="match status" value="1"/>
</dbReference>
<dbReference type="GO" id="GO:0019843">
    <property type="term" value="F:rRNA binding"/>
    <property type="evidence" value="ECO:0007669"/>
    <property type="project" value="UniProtKB-KW"/>
</dbReference>
<name>A0A523UN54_UNCT6</name>
<gene>
    <name evidence="3 6" type="primary">rsgA</name>
    <name evidence="6" type="ORF">E3J62_12375</name>
</gene>
<comment type="function">
    <text evidence="3">One of several proteins that assist in the late maturation steps of the functional core of the 30S ribosomal subunit. Helps release RbfA from mature subunits. May play a role in the assembly of ribosomal proteins into the subunit. Circularly permuted GTPase that catalyzes slow GTP hydrolysis, GTPase activity is stimulated by the 30S ribosomal subunit.</text>
</comment>
<comment type="caution">
    <text evidence="6">The sequence shown here is derived from an EMBL/GenBank/DDBJ whole genome shotgun (WGS) entry which is preliminary data.</text>
</comment>
<keyword evidence="3" id="KW-0690">Ribosome biogenesis</keyword>
<dbReference type="GO" id="GO:0005737">
    <property type="term" value="C:cytoplasm"/>
    <property type="evidence" value="ECO:0007669"/>
    <property type="project" value="UniProtKB-SubCell"/>
</dbReference>
<keyword evidence="3" id="KW-0694">RNA-binding</keyword>
<feature type="binding site" evidence="3">
    <location>
        <begin position="195"/>
        <end position="198"/>
    </location>
    <ligand>
        <name>GTP</name>
        <dbReference type="ChEBI" id="CHEBI:37565"/>
    </ligand>
</feature>
<feature type="binding site" evidence="3">
    <location>
        <position position="334"/>
    </location>
    <ligand>
        <name>Zn(2+)</name>
        <dbReference type="ChEBI" id="CHEBI:29105"/>
    </ligand>
</feature>
<dbReference type="Pfam" id="PF03193">
    <property type="entry name" value="RsgA_GTPase"/>
    <property type="match status" value="1"/>
</dbReference>
<feature type="binding site" evidence="3">
    <location>
        <position position="328"/>
    </location>
    <ligand>
        <name>Zn(2+)</name>
        <dbReference type="ChEBI" id="CHEBI:29105"/>
    </ligand>
</feature>
<feature type="domain" description="CP-type G" evidence="5">
    <location>
        <begin position="145"/>
        <end position="304"/>
    </location>
</feature>
<dbReference type="Gene3D" id="3.40.50.300">
    <property type="entry name" value="P-loop containing nucleotide triphosphate hydrolases"/>
    <property type="match status" value="1"/>
</dbReference>
<dbReference type="GO" id="GO:0005525">
    <property type="term" value="F:GTP binding"/>
    <property type="evidence" value="ECO:0007669"/>
    <property type="project" value="UniProtKB-UniRule"/>
</dbReference>
<evidence type="ECO:0000256" key="3">
    <source>
        <dbReference type="HAMAP-Rule" id="MF_01820"/>
    </source>
</evidence>
<proteinExistence type="inferred from homology"/>
<dbReference type="EC" id="3.6.1.-" evidence="3"/>
<feature type="binding site" evidence="3">
    <location>
        <begin position="246"/>
        <end position="254"/>
    </location>
    <ligand>
        <name>GTP</name>
        <dbReference type="ChEBI" id="CHEBI:37565"/>
    </ligand>
</feature>
<dbReference type="PANTHER" id="PTHR32120">
    <property type="entry name" value="SMALL RIBOSOMAL SUBUNIT BIOGENESIS GTPASE RSGA"/>
    <property type="match status" value="1"/>
</dbReference>
<dbReference type="InterPro" id="IPR027417">
    <property type="entry name" value="P-loop_NTPase"/>
</dbReference>
<organism evidence="6 7">
    <name type="scientific">candidate division TA06 bacterium</name>
    <dbReference type="NCBI Taxonomy" id="2250710"/>
    <lineage>
        <taxon>Bacteria</taxon>
        <taxon>Bacteria division TA06</taxon>
    </lineage>
</organism>
<feature type="binding site" evidence="3">
    <location>
        <position position="342"/>
    </location>
    <ligand>
        <name>Zn(2+)</name>
        <dbReference type="ChEBI" id="CHEBI:29105"/>
    </ligand>
</feature>
<sequence>MRRRSMPPAPRSFHPMWRFWRLIVVSTLALCAWLHIERRAKRMDNSHTGDMKSGRVFKKSLGQYFVKADGRTVACSISSKLRKRLIYPVADPSSIRPHVVSVKDIRTVDPIAVGDIVSFLDAGDGSGLITEVQHRETKLSRRAAGRKLREQVIVVNIDQVVPVFSVARPKPKWRLLDRYLTDAEAAEVPVLICMTKMDLAKGEEVEEELSVYEDIGYPVVRTSAVTGLGLEEAKEALKGRVSVFLGKSGVGKTTLLNAIQPGLDLRVKEVSEATRKGKHTTSHLEMFELDFGGSVVDTPGMRELGLWNIDDEHMANLFREMRPYIGQCRFGLDCSHTHEPGCAVKEAVKTGDIAERRYESYVRMRR</sequence>
<dbReference type="GO" id="GO:0042274">
    <property type="term" value="P:ribosomal small subunit biogenesis"/>
    <property type="evidence" value="ECO:0007669"/>
    <property type="project" value="UniProtKB-UniRule"/>
</dbReference>
<accession>A0A523UN54</accession>
<dbReference type="Proteomes" id="UP000315525">
    <property type="component" value="Unassembled WGS sequence"/>
</dbReference>
<feature type="domain" description="EngC GTPase" evidence="4">
    <location>
        <begin position="155"/>
        <end position="302"/>
    </location>
</feature>
<dbReference type="PANTHER" id="PTHR32120:SF11">
    <property type="entry name" value="SMALL RIBOSOMAL SUBUNIT BIOGENESIS GTPASE RSGA 1, MITOCHONDRIAL-RELATED"/>
    <property type="match status" value="1"/>
</dbReference>
<keyword evidence="3" id="KW-0378">Hydrolase</keyword>
<keyword evidence="3" id="KW-0963">Cytoplasm</keyword>
<comment type="subunit">
    <text evidence="3">Monomer. Associates with 30S ribosomal subunit, binds 16S rRNA.</text>
</comment>
<reference evidence="6 7" key="1">
    <citation type="submission" date="2019-03" db="EMBL/GenBank/DDBJ databases">
        <title>Metabolic potential of uncultured bacteria and archaea associated with petroleum seepage in deep-sea sediments.</title>
        <authorList>
            <person name="Dong X."/>
            <person name="Hubert C."/>
        </authorList>
    </citation>
    <scope>NUCLEOTIDE SEQUENCE [LARGE SCALE GENOMIC DNA]</scope>
    <source>
        <strain evidence="6">E44_bin18</strain>
    </source>
</reference>
<protein>
    <recommendedName>
        <fullName evidence="3">Small ribosomal subunit biogenesis GTPase RsgA</fullName>
        <ecNumber evidence="3">3.6.1.-</ecNumber>
    </recommendedName>
</protein>
<evidence type="ECO:0000313" key="6">
    <source>
        <dbReference type="EMBL" id="TET43741.1"/>
    </source>
</evidence>
<evidence type="ECO:0000259" key="5">
    <source>
        <dbReference type="PROSITE" id="PS51721"/>
    </source>
</evidence>
<evidence type="ECO:0000259" key="4">
    <source>
        <dbReference type="PROSITE" id="PS50936"/>
    </source>
</evidence>
<keyword evidence="3" id="KW-0479">Metal-binding</keyword>
<feature type="binding site" evidence="3">
    <location>
        <position position="336"/>
    </location>
    <ligand>
        <name>Zn(2+)</name>
        <dbReference type="ChEBI" id="CHEBI:29105"/>
    </ligand>
</feature>
<comment type="similarity">
    <text evidence="3">Belongs to the TRAFAC class YlqF/YawG GTPase family. RsgA subfamily.</text>
</comment>
<dbReference type="InterPro" id="IPR010914">
    <property type="entry name" value="RsgA_GTPase_dom"/>
</dbReference>
<dbReference type="NCBIfam" id="TIGR00157">
    <property type="entry name" value="ribosome small subunit-dependent GTPase A"/>
    <property type="match status" value="1"/>
</dbReference>
<comment type="subcellular location">
    <subcellularLocation>
        <location evidence="3">Cytoplasm</location>
    </subcellularLocation>
</comment>
<dbReference type="GO" id="GO:0046872">
    <property type="term" value="F:metal ion binding"/>
    <property type="evidence" value="ECO:0007669"/>
    <property type="project" value="UniProtKB-KW"/>
</dbReference>
<dbReference type="CDD" id="cd01854">
    <property type="entry name" value="YjeQ_EngC"/>
    <property type="match status" value="1"/>
</dbReference>
<evidence type="ECO:0000256" key="2">
    <source>
        <dbReference type="ARBA" id="ARBA00023134"/>
    </source>
</evidence>
<dbReference type="PROSITE" id="PS51721">
    <property type="entry name" value="G_CP"/>
    <property type="match status" value="1"/>
</dbReference>
<keyword evidence="2 3" id="KW-0342">GTP-binding</keyword>
<dbReference type="PROSITE" id="PS50936">
    <property type="entry name" value="ENGC_GTPASE"/>
    <property type="match status" value="1"/>
</dbReference>
<dbReference type="InterPro" id="IPR030378">
    <property type="entry name" value="G_CP_dom"/>
</dbReference>
<dbReference type="AlphaFoldDB" id="A0A523UN54"/>
<keyword evidence="3" id="KW-0699">rRNA-binding</keyword>
<dbReference type="Gene3D" id="1.10.40.50">
    <property type="entry name" value="Probable gtpase engc, domain 3"/>
    <property type="match status" value="1"/>
</dbReference>
<evidence type="ECO:0000313" key="7">
    <source>
        <dbReference type="Proteomes" id="UP000315525"/>
    </source>
</evidence>
<dbReference type="SUPFAM" id="SSF52540">
    <property type="entry name" value="P-loop containing nucleoside triphosphate hydrolases"/>
    <property type="match status" value="1"/>
</dbReference>
<dbReference type="EMBL" id="SOJN01000148">
    <property type="protein sequence ID" value="TET43741.1"/>
    <property type="molecule type" value="Genomic_DNA"/>
</dbReference>
<dbReference type="GO" id="GO:0003924">
    <property type="term" value="F:GTPase activity"/>
    <property type="evidence" value="ECO:0007669"/>
    <property type="project" value="UniProtKB-UniRule"/>
</dbReference>
<keyword evidence="3" id="KW-0862">Zinc</keyword>
<comment type="cofactor">
    <cofactor evidence="3">
        <name>Zn(2+)</name>
        <dbReference type="ChEBI" id="CHEBI:29105"/>
    </cofactor>
    <text evidence="3">Binds 1 zinc ion per subunit.</text>
</comment>